<evidence type="ECO:0000256" key="1">
    <source>
        <dbReference type="ARBA" id="ARBA00004370"/>
    </source>
</evidence>
<feature type="chain" id="PRO_5021315551" description="Receptor ligand binding region domain-containing protein" evidence="9">
    <location>
        <begin position="17"/>
        <end position="452"/>
    </location>
</feature>
<keyword evidence="2" id="KW-0812">Transmembrane</keyword>
<feature type="domain" description="Receptor ligand binding region" evidence="10">
    <location>
        <begin position="73"/>
        <end position="382"/>
    </location>
</feature>
<accession>A0A507FMP2</accession>
<dbReference type="GO" id="GO:0004965">
    <property type="term" value="F:G protein-coupled GABA receptor activity"/>
    <property type="evidence" value="ECO:0007669"/>
    <property type="project" value="InterPro"/>
</dbReference>
<name>A0A507FMP2_9FUNG</name>
<feature type="signal peptide" evidence="9">
    <location>
        <begin position="1"/>
        <end position="16"/>
    </location>
</feature>
<dbReference type="PANTHER" id="PTHR10519:SF20">
    <property type="entry name" value="G-PROTEIN COUPLED RECEPTOR 156-RELATED"/>
    <property type="match status" value="1"/>
</dbReference>
<dbReference type="STRING" id="246404.A0A507FMP2"/>
<gene>
    <name evidence="11" type="ORF">CcCBS67573_g01110</name>
</gene>
<keyword evidence="6" id="KW-0675">Receptor</keyword>
<proteinExistence type="predicted"/>
<keyword evidence="12" id="KW-1185">Reference proteome</keyword>
<keyword evidence="9" id="KW-0732">Signal</keyword>
<evidence type="ECO:0000256" key="7">
    <source>
        <dbReference type="ARBA" id="ARBA00023180"/>
    </source>
</evidence>
<evidence type="ECO:0000256" key="4">
    <source>
        <dbReference type="ARBA" id="ARBA00023040"/>
    </source>
</evidence>
<dbReference type="Pfam" id="PF01094">
    <property type="entry name" value="ANF_receptor"/>
    <property type="match status" value="1"/>
</dbReference>
<dbReference type="Proteomes" id="UP000320333">
    <property type="component" value="Unassembled WGS sequence"/>
</dbReference>
<dbReference type="GO" id="GO:0007214">
    <property type="term" value="P:gamma-aminobutyric acid signaling pathway"/>
    <property type="evidence" value="ECO:0007669"/>
    <property type="project" value="TreeGrafter"/>
</dbReference>
<dbReference type="Gene3D" id="3.40.50.2300">
    <property type="match status" value="2"/>
</dbReference>
<dbReference type="AlphaFoldDB" id="A0A507FMP2"/>
<evidence type="ECO:0000256" key="5">
    <source>
        <dbReference type="ARBA" id="ARBA00023136"/>
    </source>
</evidence>
<evidence type="ECO:0000256" key="8">
    <source>
        <dbReference type="ARBA" id="ARBA00023224"/>
    </source>
</evidence>
<protein>
    <recommendedName>
        <fullName evidence="10">Receptor ligand binding region domain-containing protein</fullName>
    </recommendedName>
</protein>
<sequence>MTKWWFAILLIGPVITAPLTASVNLTIGIINWYCLLPGLSFNGSHVTAGNFSGGIYDYSVFDLSGYDALVYLVDLAVQTAVEHINNDPSILPGAFVNLKRFSDCGEWKPGILDAWPFYTGGYASSIMAKEISEDHRDVIGVVSLEFSGVARGNAQVLSNNQIPYCSGAISSPRFSNKNKYPYFWRTASGIGSGESFFQVLKYMKVNRVAIIYQKSNDLGYYNFLEIQESLHKHKISILCTFGMESAADPLMLDYTVETLKRSSARYIILCGYNEFAADFIFGVGKRGLIDENHVYMGTNYPIPFQDANSLYGPEFFDYIRGFIKVDTASANTHTSIFQERRNEFIKFTGYNFTNTDIIFNSMDVFYDCIMTMAFGWKSLLSSSSIQDLSKRKLNHLMNHTLFGNTGYRGMIADPLVLTDQGETLKYAIASGSTSNQKELIASFCTASGGHVR</sequence>
<evidence type="ECO:0000256" key="2">
    <source>
        <dbReference type="ARBA" id="ARBA00022692"/>
    </source>
</evidence>
<keyword evidence="5" id="KW-0472">Membrane</keyword>
<dbReference type="SUPFAM" id="SSF53822">
    <property type="entry name" value="Periplasmic binding protein-like I"/>
    <property type="match status" value="1"/>
</dbReference>
<organism evidence="11 12">
    <name type="scientific">Chytriomyces confervae</name>
    <dbReference type="NCBI Taxonomy" id="246404"/>
    <lineage>
        <taxon>Eukaryota</taxon>
        <taxon>Fungi</taxon>
        <taxon>Fungi incertae sedis</taxon>
        <taxon>Chytridiomycota</taxon>
        <taxon>Chytridiomycota incertae sedis</taxon>
        <taxon>Chytridiomycetes</taxon>
        <taxon>Chytridiales</taxon>
        <taxon>Chytriomycetaceae</taxon>
        <taxon>Chytriomyces</taxon>
    </lineage>
</organism>
<reference evidence="11 12" key="1">
    <citation type="journal article" date="2019" name="Sci. Rep.">
        <title>Comparative genomics of chytrid fungi reveal insights into the obligate biotrophic and pathogenic lifestyle of Synchytrium endobioticum.</title>
        <authorList>
            <person name="van de Vossenberg B.T.L.H."/>
            <person name="Warris S."/>
            <person name="Nguyen H.D.T."/>
            <person name="van Gent-Pelzer M.P.E."/>
            <person name="Joly D.L."/>
            <person name="van de Geest H.C."/>
            <person name="Bonants P.J.M."/>
            <person name="Smith D.S."/>
            <person name="Levesque C.A."/>
            <person name="van der Lee T.A.J."/>
        </authorList>
    </citation>
    <scope>NUCLEOTIDE SEQUENCE [LARGE SCALE GENOMIC DNA]</scope>
    <source>
        <strain evidence="11 12">CBS 675.73</strain>
    </source>
</reference>
<evidence type="ECO:0000256" key="3">
    <source>
        <dbReference type="ARBA" id="ARBA00022989"/>
    </source>
</evidence>
<evidence type="ECO:0000313" key="11">
    <source>
        <dbReference type="EMBL" id="TPX77594.1"/>
    </source>
</evidence>
<dbReference type="OrthoDB" id="2156141at2759"/>
<evidence type="ECO:0000313" key="12">
    <source>
        <dbReference type="Proteomes" id="UP000320333"/>
    </source>
</evidence>
<dbReference type="EMBL" id="QEAP01000017">
    <property type="protein sequence ID" value="TPX77594.1"/>
    <property type="molecule type" value="Genomic_DNA"/>
</dbReference>
<evidence type="ECO:0000256" key="6">
    <source>
        <dbReference type="ARBA" id="ARBA00023170"/>
    </source>
</evidence>
<evidence type="ECO:0000259" key="10">
    <source>
        <dbReference type="Pfam" id="PF01094"/>
    </source>
</evidence>
<evidence type="ECO:0000256" key="9">
    <source>
        <dbReference type="SAM" id="SignalP"/>
    </source>
</evidence>
<keyword evidence="8" id="KW-0807">Transducer</keyword>
<comment type="caution">
    <text evidence="11">The sequence shown here is derived from an EMBL/GenBank/DDBJ whole genome shotgun (WGS) entry which is preliminary data.</text>
</comment>
<keyword evidence="4" id="KW-0297">G-protein coupled receptor</keyword>
<keyword evidence="3" id="KW-1133">Transmembrane helix</keyword>
<dbReference type="InterPro" id="IPR001828">
    <property type="entry name" value="ANF_lig-bd_rcpt"/>
</dbReference>
<dbReference type="GO" id="GO:0038039">
    <property type="term" value="C:G protein-coupled receptor heterodimeric complex"/>
    <property type="evidence" value="ECO:0007669"/>
    <property type="project" value="TreeGrafter"/>
</dbReference>
<keyword evidence="7" id="KW-0325">Glycoprotein</keyword>
<dbReference type="PANTHER" id="PTHR10519">
    <property type="entry name" value="GABA-B RECEPTOR"/>
    <property type="match status" value="1"/>
</dbReference>
<comment type="subcellular location">
    <subcellularLocation>
        <location evidence="1">Membrane</location>
    </subcellularLocation>
</comment>
<dbReference type="InterPro" id="IPR002455">
    <property type="entry name" value="GPCR3_GABA-B"/>
</dbReference>
<dbReference type="InterPro" id="IPR028082">
    <property type="entry name" value="Peripla_BP_I"/>
</dbReference>